<evidence type="ECO:0000256" key="2">
    <source>
        <dbReference type="ARBA" id="ARBA00022729"/>
    </source>
</evidence>
<keyword evidence="5" id="KW-0449">Lipoprotein</keyword>
<gene>
    <name evidence="6" type="ORF">J2R62_09020</name>
</gene>
<dbReference type="AlphaFoldDB" id="A0A1A9AWI3"/>
<evidence type="ECO:0000313" key="6">
    <source>
        <dbReference type="EMBL" id="MBO1108362.1"/>
    </source>
</evidence>
<dbReference type="InterPro" id="IPR051407">
    <property type="entry name" value="Bact_OM_lipoprot/Surf_antigen"/>
</dbReference>
<dbReference type="PROSITE" id="PS51257">
    <property type="entry name" value="PROKAR_LIPOPROTEIN"/>
    <property type="match status" value="1"/>
</dbReference>
<dbReference type="RefSeq" id="WP_036768519.1">
    <property type="nucleotide sequence ID" value="NZ_CP027852.1"/>
</dbReference>
<name>A0A1A9AWI3_PLESH</name>
<dbReference type="GO" id="GO:0009279">
    <property type="term" value="C:cell outer membrane"/>
    <property type="evidence" value="ECO:0007669"/>
    <property type="project" value="UniProtKB-SubCell"/>
</dbReference>
<evidence type="ECO:0000256" key="1">
    <source>
        <dbReference type="ARBA" id="ARBA00004459"/>
    </source>
</evidence>
<comment type="subcellular location">
    <subcellularLocation>
        <location evidence="1">Cell outer membrane</location>
        <topology evidence="1">Lipid-anchor</topology>
    </subcellularLocation>
</comment>
<keyword evidence="3" id="KW-0472">Membrane</keyword>
<evidence type="ECO:0000313" key="7">
    <source>
        <dbReference type="Proteomes" id="UP000664658"/>
    </source>
</evidence>
<protein>
    <submittedName>
        <fullName evidence="6">Glycine zipper 2TM domain-containing protein</fullName>
    </submittedName>
</protein>
<dbReference type="Pfam" id="PF05433">
    <property type="entry name" value="Rick_17kDa_Anti"/>
    <property type="match status" value="1"/>
</dbReference>
<evidence type="ECO:0000256" key="4">
    <source>
        <dbReference type="ARBA" id="ARBA00023139"/>
    </source>
</evidence>
<keyword evidence="4" id="KW-0564">Palmitate</keyword>
<dbReference type="Proteomes" id="UP000664658">
    <property type="component" value="Unassembled WGS sequence"/>
</dbReference>
<sequence length="166" mass="16569">MRYSRYFSCSAVVMGMLALSGCANTDMYSGDVFSGQDAKMVQNISYGTIISVRPVKIQGGQQGPGLGAIGGAVIGGLLGSEIGGGVGRDLATTAGALAGGVIGNNVGNLANQTNGLEMVIRKNDGQQVVVVQQAAPGFVPGARVQLVGNGGQATVSLIGSSYPYGA</sequence>
<accession>A0A1A9AWI3</accession>
<dbReference type="GeneID" id="69705972"/>
<organism evidence="6 7">
    <name type="scientific">Plesiomonas shigelloides</name>
    <name type="common">Aeromonas shigelloides</name>
    <dbReference type="NCBI Taxonomy" id="703"/>
    <lineage>
        <taxon>Bacteria</taxon>
        <taxon>Pseudomonadati</taxon>
        <taxon>Pseudomonadota</taxon>
        <taxon>Gammaproteobacteria</taxon>
        <taxon>Enterobacterales</taxon>
        <taxon>Enterobacteriaceae</taxon>
        <taxon>Plesiomonas</taxon>
    </lineage>
</organism>
<comment type="caution">
    <text evidence="6">The sequence shown here is derived from an EMBL/GenBank/DDBJ whole genome shotgun (WGS) entry which is preliminary data.</text>
</comment>
<reference evidence="6" key="1">
    <citation type="submission" date="2021-03" db="EMBL/GenBank/DDBJ databases">
        <title>Plesiomonas shigelloides zfcc0051, isolated from zebrafish feces.</title>
        <authorList>
            <person name="Vanderhoek Z."/>
            <person name="Gaulke C."/>
        </authorList>
    </citation>
    <scope>NUCLEOTIDE SEQUENCE</scope>
    <source>
        <strain evidence="6">Zfcc0051</strain>
    </source>
</reference>
<dbReference type="KEGG" id="pshi:SAMEA2665130_1113"/>
<keyword evidence="2" id="KW-0732">Signal</keyword>
<dbReference type="InterPro" id="IPR008816">
    <property type="entry name" value="Gly_zipper_2TM_dom"/>
</dbReference>
<proteinExistence type="predicted"/>
<evidence type="ECO:0000256" key="5">
    <source>
        <dbReference type="ARBA" id="ARBA00023288"/>
    </source>
</evidence>
<dbReference type="PANTHER" id="PTHR35603:SF1">
    <property type="entry name" value="OUTER MEMBRANE LIPOPROTEIN SLYB"/>
    <property type="match status" value="1"/>
</dbReference>
<dbReference type="EMBL" id="JAFNAA010000008">
    <property type="protein sequence ID" value="MBO1108362.1"/>
    <property type="molecule type" value="Genomic_DNA"/>
</dbReference>
<evidence type="ECO:0000256" key="3">
    <source>
        <dbReference type="ARBA" id="ARBA00023136"/>
    </source>
</evidence>
<dbReference type="PANTHER" id="PTHR35603">
    <property type="match status" value="1"/>
</dbReference>